<dbReference type="PATRIC" id="fig|1384056.3.peg.2095"/>
<comment type="caution">
    <text evidence="3">The sequence shown here is derived from an EMBL/GenBank/DDBJ whole genome shotgun (WGS) entry which is preliminary data.</text>
</comment>
<dbReference type="InterPro" id="IPR051534">
    <property type="entry name" value="CBASS_pafABC_assoc_protein"/>
</dbReference>
<dbReference type="RefSeq" id="WP_034213858.1">
    <property type="nucleotide sequence ID" value="NZ_AVCK01000036.1"/>
</dbReference>
<protein>
    <submittedName>
        <fullName evidence="3">Uncharacterized protein</fullName>
    </submittedName>
</protein>
<accession>A0A091B035</accession>
<dbReference type="OrthoDB" id="8595817at2"/>
<dbReference type="PROSITE" id="PS52050">
    <property type="entry name" value="WYL"/>
    <property type="match status" value="1"/>
</dbReference>
<dbReference type="PANTHER" id="PTHR34580:SF1">
    <property type="entry name" value="PROTEIN PAFC"/>
    <property type="match status" value="1"/>
</dbReference>
<dbReference type="InterPro" id="IPR057727">
    <property type="entry name" value="WCX_dom"/>
</dbReference>
<organism evidence="3 4">
    <name type="scientific">Arenimonas metalli CF5-1</name>
    <dbReference type="NCBI Taxonomy" id="1384056"/>
    <lineage>
        <taxon>Bacteria</taxon>
        <taxon>Pseudomonadati</taxon>
        <taxon>Pseudomonadota</taxon>
        <taxon>Gammaproteobacteria</taxon>
        <taxon>Lysobacterales</taxon>
        <taxon>Lysobacteraceae</taxon>
        <taxon>Arenimonas</taxon>
    </lineage>
</organism>
<evidence type="ECO:0000259" key="1">
    <source>
        <dbReference type="Pfam" id="PF13280"/>
    </source>
</evidence>
<reference evidence="3 4" key="1">
    <citation type="submission" date="2013-09" db="EMBL/GenBank/DDBJ databases">
        <title>Genome sequencing of Arenimonas metalli.</title>
        <authorList>
            <person name="Chen F."/>
            <person name="Wang G."/>
        </authorList>
    </citation>
    <scope>NUCLEOTIDE SEQUENCE [LARGE SCALE GENOMIC DNA]</scope>
    <source>
        <strain evidence="3 4">CF5-1</strain>
    </source>
</reference>
<dbReference type="eggNOG" id="COG2378">
    <property type="taxonomic scope" value="Bacteria"/>
</dbReference>
<dbReference type="PANTHER" id="PTHR34580">
    <property type="match status" value="1"/>
</dbReference>
<dbReference type="Pfam" id="PF25583">
    <property type="entry name" value="WCX"/>
    <property type="match status" value="1"/>
</dbReference>
<dbReference type="InterPro" id="IPR026881">
    <property type="entry name" value="WYL_dom"/>
</dbReference>
<name>A0A091B035_9GAMM</name>
<keyword evidence="4" id="KW-1185">Reference proteome</keyword>
<proteinExistence type="predicted"/>
<dbReference type="Pfam" id="PF13280">
    <property type="entry name" value="WYL"/>
    <property type="match status" value="1"/>
</dbReference>
<evidence type="ECO:0000313" key="3">
    <source>
        <dbReference type="EMBL" id="KFN44259.1"/>
    </source>
</evidence>
<feature type="domain" description="WCX" evidence="2">
    <location>
        <begin position="250"/>
        <end position="328"/>
    </location>
</feature>
<evidence type="ECO:0000259" key="2">
    <source>
        <dbReference type="Pfam" id="PF25583"/>
    </source>
</evidence>
<dbReference type="STRING" id="1384056.N787_13760"/>
<dbReference type="EMBL" id="AVCK01000036">
    <property type="protein sequence ID" value="KFN44259.1"/>
    <property type="molecule type" value="Genomic_DNA"/>
</dbReference>
<gene>
    <name evidence="3" type="ORF">N787_13760</name>
</gene>
<evidence type="ECO:0000313" key="4">
    <source>
        <dbReference type="Proteomes" id="UP000029393"/>
    </source>
</evidence>
<sequence>MATDALLRQWTLYKHLPRSGSGKTAAEITELLADQGIRVHKRSVERDLKFLHEVLQLDVDDSSKPFRWARRSDALGFTSAGLTTLQSLLLLTAEVHLKTLMPRSQMDALRPLFDEARAATSRRSAGEGIAAWPDSVAVVPTAPPLLPPEIVPEVLESVHHALLDRRQIHVDYAVRDGGRREWTLHPVGLVHRGPVTYLACQIDDQEDVLLLALHRFRAVQVSTFECRRPPLGAMAESMAMVASGFNDRGPIRLVLEMDAAAAKHLQEARLSEDQTVEASGSEDWVIVSATVADTDQLRWWLRGYGDQVEVLQPAGLRQWMAETMTEAAGYYQDD</sequence>
<feature type="domain" description="WYL" evidence="1">
    <location>
        <begin position="153"/>
        <end position="221"/>
    </location>
</feature>
<dbReference type="AlphaFoldDB" id="A0A091B035"/>
<dbReference type="Proteomes" id="UP000029393">
    <property type="component" value="Unassembled WGS sequence"/>
</dbReference>